<evidence type="ECO:0000256" key="2">
    <source>
        <dbReference type="SAM" id="MobiDB-lite"/>
    </source>
</evidence>
<feature type="compositionally biased region" description="Low complexity" evidence="2">
    <location>
        <begin position="519"/>
        <end position="528"/>
    </location>
</feature>
<feature type="coiled-coil region" evidence="1">
    <location>
        <begin position="550"/>
        <end position="577"/>
    </location>
</feature>
<evidence type="ECO:0008006" key="5">
    <source>
        <dbReference type="Google" id="ProtNLM"/>
    </source>
</evidence>
<dbReference type="Proteomes" id="UP001648503">
    <property type="component" value="Unassembled WGS sequence"/>
</dbReference>
<keyword evidence="1" id="KW-0175">Coiled coil</keyword>
<proteinExistence type="predicted"/>
<feature type="compositionally biased region" description="Polar residues" evidence="2">
    <location>
        <begin position="212"/>
        <end position="229"/>
    </location>
</feature>
<dbReference type="EMBL" id="JAFCIX010000037">
    <property type="protein sequence ID" value="KAH6600423.1"/>
    <property type="molecule type" value="Genomic_DNA"/>
</dbReference>
<feature type="region of interest" description="Disordered" evidence="2">
    <location>
        <begin position="71"/>
        <end position="97"/>
    </location>
</feature>
<dbReference type="PANTHER" id="PTHR40130">
    <property type="entry name" value="EXPRESSED PROTEIN"/>
    <property type="match status" value="1"/>
</dbReference>
<feature type="region of interest" description="Disordered" evidence="2">
    <location>
        <begin position="198"/>
        <end position="247"/>
    </location>
</feature>
<protein>
    <recommendedName>
        <fullName evidence="5">MIT domain-containing protein</fullName>
    </recommendedName>
</protein>
<gene>
    <name evidence="3" type="ORF">BASA50_002320</name>
</gene>
<keyword evidence="4" id="KW-1185">Reference proteome</keyword>
<name>A0ABQ8FLN8_9FUNG</name>
<evidence type="ECO:0000313" key="3">
    <source>
        <dbReference type="EMBL" id="KAH6600423.1"/>
    </source>
</evidence>
<dbReference type="PANTHER" id="PTHR40130:SF1">
    <property type="entry name" value="SPINDLE POLE BODY-ASSOCIATED PROTEIN CUT12 DOMAIN-CONTAINING PROTEIN"/>
    <property type="match status" value="1"/>
</dbReference>
<sequence length="799" mass="85212">MDGSDAPAQKANAFATAAEDYAARGQLRKAVESHFRAAEQYLLAMNDTADVEAVKTLKLLYASHTRNGKEMQRRISQVATPTSSSPVAELASRPTSTPIPHLYSGKYFPSSHTLGNAPGNSVRLGSDQNSSATIGLHAISSSNSQQRSSAVHLYSNHGQSTTIENAGASSNTADHLSSESALGSRQFFVGQSLSDSTVLPGMPATSRGLSGPTHTPNLSGPTGRSSSCSGKDGLASSPRRTSVSPEAGVFPGAMLGRAIRAGYRDTDALVNYLGSAPVPVKSLDNSNLLSESIGNSYLVLDDNAKEIRKGQEPEDPFNKFWESVERLVDEISLTGPVAFATAPLQGEHRASHQFTRSNMESPSQDLPMDETVILNDESQSERSSSLGNTAILQSYLLVSPNTPFIPHASGGLDHMVTTTQRRTPSLPPYGKIDESFSTPSAKKTLEEYSIENTHLRQIVDKLTTQIAQLGKTEDENTMLKSSIIQLRNDVHRQVKRYLPGIGGASGLQPLSMHNTAGPGSSHSHLLSSAGSGSMLASVSHLETGTMSANIKALNGRIVQLEEELKMTRLELEQQNLIVSKYKDRWEKLKEASKKKKESRMSADLSSSIVAFGDPAFPDIHHESPLMGHAYNTRARAQTSHTSLSFHSSSLTSPVESLATIARAPSITALSTAISDTHPTYTSLIAPSIPGKEKNDSLLSEPSHASNVTPMAVNLESASVSTQLASSTGAPLFSGHASTTLRHSTQGTLQPLTHSISENLNSVDSAQAEHGHMAQSAMTAFSSAFPSVYYSTTSDYDDST</sequence>
<comment type="caution">
    <text evidence="3">The sequence shown here is derived from an EMBL/GenBank/DDBJ whole genome shotgun (WGS) entry which is preliminary data.</text>
</comment>
<organism evidence="3 4">
    <name type="scientific">Batrachochytrium salamandrivorans</name>
    <dbReference type="NCBI Taxonomy" id="1357716"/>
    <lineage>
        <taxon>Eukaryota</taxon>
        <taxon>Fungi</taxon>
        <taxon>Fungi incertae sedis</taxon>
        <taxon>Chytridiomycota</taxon>
        <taxon>Chytridiomycota incertae sedis</taxon>
        <taxon>Chytridiomycetes</taxon>
        <taxon>Rhizophydiales</taxon>
        <taxon>Rhizophydiales incertae sedis</taxon>
        <taxon>Batrachochytrium</taxon>
    </lineage>
</organism>
<dbReference type="Gene3D" id="1.20.58.80">
    <property type="entry name" value="Phosphotransferase system, lactose/cellobiose-type IIA subunit"/>
    <property type="match status" value="1"/>
</dbReference>
<feature type="region of interest" description="Disordered" evidence="2">
    <location>
        <begin position="681"/>
        <end position="703"/>
    </location>
</feature>
<feature type="compositionally biased region" description="Polar residues" evidence="2">
    <location>
        <begin position="74"/>
        <end position="86"/>
    </location>
</feature>
<evidence type="ECO:0000256" key="1">
    <source>
        <dbReference type="SAM" id="Coils"/>
    </source>
</evidence>
<evidence type="ECO:0000313" key="4">
    <source>
        <dbReference type="Proteomes" id="UP001648503"/>
    </source>
</evidence>
<reference evidence="3 4" key="1">
    <citation type="submission" date="2021-02" db="EMBL/GenBank/DDBJ databases">
        <title>Variation within the Batrachochytrium salamandrivorans European outbreak.</title>
        <authorList>
            <person name="Kelly M."/>
            <person name="Pasmans F."/>
            <person name="Shea T.P."/>
            <person name="Munoz J.F."/>
            <person name="Carranza S."/>
            <person name="Cuomo C.A."/>
            <person name="Martel A."/>
        </authorList>
    </citation>
    <scope>NUCLEOTIDE SEQUENCE [LARGE SCALE GENOMIC DNA]</scope>
    <source>
        <strain evidence="3 4">AMFP18/2</strain>
    </source>
</reference>
<feature type="region of interest" description="Disordered" evidence="2">
    <location>
        <begin position="509"/>
        <end position="528"/>
    </location>
</feature>
<accession>A0ABQ8FLN8</accession>